<dbReference type="InterPro" id="IPR036102">
    <property type="entry name" value="OsmC/Ohrsf"/>
</dbReference>
<dbReference type="EMBL" id="AXZL01000069">
    <property type="protein sequence ID" value="ESE40736.1"/>
    <property type="molecule type" value="Genomic_DNA"/>
</dbReference>
<organism evidence="1 2">
    <name type="scientific">Shewanella decolorationis S12</name>
    <dbReference type="NCBI Taxonomy" id="1353536"/>
    <lineage>
        <taxon>Bacteria</taxon>
        <taxon>Pseudomonadati</taxon>
        <taxon>Pseudomonadota</taxon>
        <taxon>Gammaproteobacteria</taxon>
        <taxon>Alteromonadales</taxon>
        <taxon>Shewanellaceae</taxon>
        <taxon>Shewanella</taxon>
    </lineage>
</organism>
<name>A0ABP2Z290_9GAMM</name>
<protein>
    <submittedName>
        <fullName evidence="1">OsmC family protein</fullName>
    </submittedName>
</protein>
<dbReference type="Proteomes" id="UP000017548">
    <property type="component" value="Unassembled WGS sequence"/>
</dbReference>
<accession>A0ABP2Z290</accession>
<dbReference type="InterPro" id="IPR052924">
    <property type="entry name" value="OsmC/Ohr_hydroprdx_reductase"/>
</dbReference>
<gene>
    <name evidence="1" type="ORF">SHD_2621</name>
</gene>
<dbReference type="PANTHER" id="PTHR35368">
    <property type="entry name" value="HYDROPEROXIDE REDUCTASE"/>
    <property type="match status" value="1"/>
</dbReference>
<proteinExistence type="predicted"/>
<dbReference type="InterPro" id="IPR015946">
    <property type="entry name" value="KH_dom-like_a/b"/>
</dbReference>
<sequence length="146" mass="16051">MEFIMAEKVVEVTTHMGSGWKVTAQVREHLLVIDQPSATNEGANPLETFLFSLGGCISAIAKMVARERNITIRQFDVHVRAVMNSAGLLGQPSDDPVGFKEIAINASIDADLTDAEKNEFLDTVCNRCPVHDNLLRPSLVTHQVQH</sequence>
<dbReference type="PANTHER" id="PTHR35368:SF1">
    <property type="entry name" value="HYDROPEROXIDE REDUCTASE"/>
    <property type="match status" value="1"/>
</dbReference>
<dbReference type="SUPFAM" id="SSF82784">
    <property type="entry name" value="OsmC-like"/>
    <property type="match status" value="1"/>
</dbReference>
<evidence type="ECO:0000313" key="2">
    <source>
        <dbReference type="Proteomes" id="UP000017548"/>
    </source>
</evidence>
<evidence type="ECO:0000313" key="1">
    <source>
        <dbReference type="EMBL" id="ESE40736.1"/>
    </source>
</evidence>
<dbReference type="Pfam" id="PF02566">
    <property type="entry name" value="OsmC"/>
    <property type="match status" value="1"/>
</dbReference>
<comment type="caution">
    <text evidence="1">The sequence shown here is derived from an EMBL/GenBank/DDBJ whole genome shotgun (WGS) entry which is preliminary data.</text>
</comment>
<reference evidence="1 2" key="1">
    <citation type="journal article" date="2013" name="Genome Announc.">
        <title>Draft Genome Sequence of Shewanella decolorationis S12, a Dye-Degrading Bacterium Isolated from a Wastewater Treatment Plant.</title>
        <authorList>
            <person name="Xu M."/>
            <person name="Fang Y."/>
            <person name="Liu J."/>
            <person name="Chen X."/>
            <person name="Sun G."/>
            <person name="Guo J."/>
            <person name="Hua Z."/>
            <person name="Tu Q."/>
            <person name="Wu L."/>
            <person name="Zhou J."/>
            <person name="Liu X."/>
        </authorList>
    </citation>
    <scope>NUCLEOTIDE SEQUENCE [LARGE SCALE GENOMIC DNA]</scope>
    <source>
        <strain evidence="1 2">S12</strain>
    </source>
</reference>
<dbReference type="Gene3D" id="3.30.300.20">
    <property type="match status" value="1"/>
</dbReference>
<dbReference type="InterPro" id="IPR003718">
    <property type="entry name" value="OsmC/Ohr_fam"/>
</dbReference>
<keyword evidence="2" id="KW-1185">Reference proteome</keyword>